<organism evidence="3 4">
    <name type="scientific">Friedmanniomyces simplex</name>
    <dbReference type="NCBI Taxonomy" id="329884"/>
    <lineage>
        <taxon>Eukaryota</taxon>
        <taxon>Fungi</taxon>
        <taxon>Dikarya</taxon>
        <taxon>Ascomycota</taxon>
        <taxon>Pezizomycotina</taxon>
        <taxon>Dothideomycetes</taxon>
        <taxon>Dothideomycetidae</taxon>
        <taxon>Mycosphaerellales</taxon>
        <taxon>Teratosphaeriaceae</taxon>
        <taxon>Friedmanniomyces</taxon>
    </lineage>
</organism>
<proteinExistence type="predicted"/>
<reference evidence="3 4" key="1">
    <citation type="submission" date="2017-03" db="EMBL/GenBank/DDBJ databases">
        <title>Genomes of endolithic fungi from Antarctica.</title>
        <authorList>
            <person name="Coleine C."/>
            <person name="Masonjones S."/>
            <person name="Stajich J.E."/>
        </authorList>
    </citation>
    <scope>NUCLEOTIDE SEQUENCE [LARGE SCALE GENOMIC DNA]</scope>
    <source>
        <strain evidence="3 4">CCFEE 5184</strain>
    </source>
</reference>
<evidence type="ECO:0000313" key="3">
    <source>
        <dbReference type="EMBL" id="TKA81855.1"/>
    </source>
</evidence>
<dbReference type="Gene3D" id="3.40.50.1240">
    <property type="entry name" value="Phosphoglycerate mutase-like"/>
    <property type="match status" value="2"/>
</dbReference>
<dbReference type="Proteomes" id="UP000309340">
    <property type="component" value="Unassembled WGS sequence"/>
</dbReference>
<keyword evidence="1" id="KW-0378">Hydrolase</keyword>
<dbReference type="EMBL" id="NAJQ01000044">
    <property type="protein sequence ID" value="TKA81855.1"/>
    <property type="molecule type" value="Genomic_DNA"/>
</dbReference>
<keyword evidence="2" id="KW-0472">Membrane</keyword>
<dbReference type="SUPFAM" id="SSF53254">
    <property type="entry name" value="Phosphoglycerate mutase-like"/>
    <property type="match status" value="2"/>
</dbReference>
<dbReference type="STRING" id="329884.A0A4U0Y2Q1"/>
<feature type="transmembrane region" description="Helical" evidence="2">
    <location>
        <begin position="49"/>
        <end position="75"/>
    </location>
</feature>
<evidence type="ECO:0008006" key="5">
    <source>
        <dbReference type="Google" id="ProtNLM"/>
    </source>
</evidence>
<evidence type="ECO:0000256" key="1">
    <source>
        <dbReference type="ARBA" id="ARBA00022801"/>
    </source>
</evidence>
<gene>
    <name evidence="3" type="ORF">B0A55_01595</name>
</gene>
<dbReference type="AlphaFoldDB" id="A0A4U0Y2Q1"/>
<sequence>MLGSSNEDDTPSADEVIGRPTAVLDRVASPAAATAAAQRQSCLMAWRTMIITGTVLLLAILLSSYSSAITGVGVIDLLNRLHKNQLSQLVVPPYDPPRVSKTAPEEGGWDIRYHLGGNSPWVPMISGTVDGGIKPPPGCRVDQVHVMSRHAERYPTTLAGIRMLELYHHIQKANITFQGELAFVNDWDFFMRDPTTHLENLVSTGPYAGTLQAFATGVKLRTRYEHLLDQALAHNQTIAQGRATPNLLHSGPGKAGPLFFSFVHDGDILPLLTALDLLPLQTDHHLPTTHLPANRTFHTSPLVPMSGRITLERLACPAASRGCWDHAEYGYPHMRYCEPEGQEELYVRVNVNDGTVALPGCEGGPGRSCPLGEFVRRVERRGREAGGSFGEVCGLPGGARGGIGFLHQ</sequence>
<dbReference type="GO" id="GO:0003993">
    <property type="term" value="F:acid phosphatase activity"/>
    <property type="evidence" value="ECO:0007669"/>
    <property type="project" value="TreeGrafter"/>
</dbReference>
<dbReference type="OrthoDB" id="6509975at2759"/>
<protein>
    <recommendedName>
        <fullName evidence="5">3-phytase</fullName>
    </recommendedName>
</protein>
<keyword evidence="2" id="KW-0812">Transmembrane</keyword>
<dbReference type="PANTHER" id="PTHR20963">
    <property type="entry name" value="MULTIPLE INOSITOL POLYPHOSPHATE PHOSPHATASE-RELATED"/>
    <property type="match status" value="1"/>
</dbReference>
<dbReference type="Pfam" id="PF00328">
    <property type="entry name" value="His_Phos_2"/>
    <property type="match status" value="2"/>
</dbReference>
<dbReference type="PANTHER" id="PTHR20963:SF18">
    <property type="entry name" value="ACID PHOSPHATASE PHO11-RELATED"/>
    <property type="match status" value="1"/>
</dbReference>
<keyword evidence="2" id="KW-1133">Transmembrane helix</keyword>
<comment type="caution">
    <text evidence="3">The sequence shown here is derived from an EMBL/GenBank/DDBJ whole genome shotgun (WGS) entry which is preliminary data.</text>
</comment>
<dbReference type="GO" id="GO:0009277">
    <property type="term" value="C:fungal-type cell wall"/>
    <property type="evidence" value="ECO:0007669"/>
    <property type="project" value="TreeGrafter"/>
</dbReference>
<evidence type="ECO:0000313" key="4">
    <source>
        <dbReference type="Proteomes" id="UP000309340"/>
    </source>
</evidence>
<dbReference type="InterPro" id="IPR000560">
    <property type="entry name" value="His_Pase_clade-2"/>
</dbReference>
<name>A0A4U0Y2Q1_9PEZI</name>
<accession>A0A4U0Y2Q1</accession>
<evidence type="ECO:0000256" key="2">
    <source>
        <dbReference type="SAM" id="Phobius"/>
    </source>
</evidence>
<keyword evidence="4" id="KW-1185">Reference proteome</keyword>
<dbReference type="InterPro" id="IPR029033">
    <property type="entry name" value="His_PPase_superfam"/>
</dbReference>